<comment type="caution">
    <text evidence="8">The sequence shown here is derived from an EMBL/GenBank/DDBJ whole genome shotgun (WGS) entry which is preliminary data.</text>
</comment>
<evidence type="ECO:0000256" key="6">
    <source>
        <dbReference type="ARBA" id="ARBA00023004"/>
    </source>
</evidence>
<proteinExistence type="inferred from homology"/>
<dbReference type="InterPro" id="IPR036396">
    <property type="entry name" value="Cyt_P450_sf"/>
</dbReference>
<organism evidence="8 9">
    <name type="scientific">Phtheirospermum japonicum</name>
    <dbReference type="NCBI Taxonomy" id="374723"/>
    <lineage>
        <taxon>Eukaryota</taxon>
        <taxon>Viridiplantae</taxon>
        <taxon>Streptophyta</taxon>
        <taxon>Embryophyta</taxon>
        <taxon>Tracheophyta</taxon>
        <taxon>Spermatophyta</taxon>
        <taxon>Magnoliopsida</taxon>
        <taxon>eudicotyledons</taxon>
        <taxon>Gunneridae</taxon>
        <taxon>Pentapetalae</taxon>
        <taxon>asterids</taxon>
        <taxon>lamiids</taxon>
        <taxon>Lamiales</taxon>
        <taxon>Orobanchaceae</taxon>
        <taxon>Orobanchaceae incertae sedis</taxon>
        <taxon>Phtheirospermum</taxon>
    </lineage>
</organism>
<evidence type="ECO:0000256" key="4">
    <source>
        <dbReference type="ARBA" id="ARBA00022723"/>
    </source>
</evidence>
<dbReference type="PANTHER" id="PTHR47955">
    <property type="entry name" value="CYTOCHROME P450 FAMILY 71 PROTEIN"/>
    <property type="match status" value="1"/>
</dbReference>
<keyword evidence="7" id="KW-0812">Transmembrane</keyword>
<evidence type="ECO:0000313" key="8">
    <source>
        <dbReference type="EMBL" id="GFP95861.1"/>
    </source>
</evidence>
<keyword evidence="7" id="KW-1133">Transmembrane helix</keyword>
<dbReference type="EMBL" id="BMAC01000409">
    <property type="protein sequence ID" value="GFP95861.1"/>
    <property type="molecule type" value="Genomic_DNA"/>
</dbReference>
<keyword evidence="4" id="KW-0479">Metal-binding</keyword>
<gene>
    <name evidence="8" type="ORF">PHJA_001730300</name>
</gene>
<evidence type="ECO:0000313" key="9">
    <source>
        <dbReference type="Proteomes" id="UP000653305"/>
    </source>
</evidence>
<protein>
    <submittedName>
        <fullName evidence="8">Cytochrome p450 71d11</fullName>
    </submittedName>
</protein>
<dbReference type="GO" id="GO:0004497">
    <property type="term" value="F:monooxygenase activity"/>
    <property type="evidence" value="ECO:0007669"/>
    <property type="project" value="InterPro"/>
</dbReference>
<dbReference type="InterPro" id="IPR002401">
    <property type="entry name" value="Cyt_P450_E_grp-I"/>
</dbReference>
<dbReference type="SUPFAM" id="SSF48264">
    <property type="entry name" value="Cytochrome P450"/>
    <property type="match status" value="1"/>
</dbReference>
<dbReference type="GO" id="GO:0016020">
    <property type="term" value="C:membrane"/>
    <property type="evidence" value="ECO:0007669"/>
    <property type="project" value="UniProtKB-SubCell"/>
</dbReference>
<keyword evidence="3" id="KW-0349">Heme</keyword>
<comment type="subcellular location">
    <subcellularLocation>
        <location evidence="1">Membrane</location>
        <topology evidence="1">Single-pass membrane protein</topology>
    </subcellularLocation>
</comment>
<evidence type="ECO:0000256" key="1">
    <source>
        <dbReference type="ARBA" id="ARBA00004167"/>
    </source>
</evidence>
<name>A0A830CNC6_9LAMI</name>
<dbReference type="PANTHER" id="PTHR47955:SF8">
    <property type="entry name" value="CYTOCHROME P450 71D11-LIKE"/>
    <property type="match status" value="1"/>
</dbReference>
<keyword evidence="5" id="KW-0560">Oxidoreductase</keyword>
<evidence type="ECO:0000256" key="2">
    <source>
        <dbReference type="ARBA" id="ARBA00010617"/>
    </source>
</evidence>
<accession>A0A830CNC6</accession>
<dbReference type="InterPro" id="IPR001128">
    <property type="entry name" value="Cyt_P450"/>
</dbReference>
<reference evidence="8" key="1">
    <citation type="submission" date="2020-07" db="EMBL/GenBank/DDBJ databases">
        <title>Ethylene signaling mediates host invasion by parasitic plants.</title>
        <authorList>
            <person name="Yoshida S."/>
        </authorList>
    </citation>
    <scope>NUCLEOTIDE SEQUENCE</scope>
    <source>
        <strain evidence="8">Okayama</strain>
    </source>
</reference>
<dbReference type="Gene3D" id="1.10.630.10">
    <property type="entry name" value="Cytochrome P450"/>
    <property type="match status" value="1"/>
</dbReference>
<sequence>MELESSFLLVSIISFFVFVFTLQKLIPNRNKPKPNLPPGPPKLPLIGHLHLFNGSDPPQYTLRDLAKKYGPLMHLKLGEVDNVVVTSPQTAQEFLKTHDVIFASRPSLLVSEIGCYGNTDLAFSPYGDYWRQMRKICTQELLSAPRVQSFRPIREEEVSDLCRWIARHEGEKINLTQKVSMMSYDIMLRAALGQKTDDTSAFVKVVQEGMQNVSVFDIADIYPSIKSLLLLFSRLRRKVENHHEKMDRILGKIVDNRRRDNAAKNNSDGDEKHIEDLLNVLLKFQGSGSPELPITNDNIKAVLMVSPNL</sequence>
<dbReference type="OrthoDB" id="1267511at2759"/>
<keyword evidence="7" id="KW-0472">Membrane</keyword>
<evidence type="ECO:0000256" key="7">
    <source>
        <dbReference type="SAM" id="Phobius"/>
    </source>
</evidence>
<dbReference type="PRINTS" id="PR00463">
    <property type="entry name" value="EP450I"/>
</dbReference>
<dbReference type="Pfam" id="PF00067">
    <property type="entry name" value="p450"/>
    <property type="match status" value="1"/>
</dbReference>
<feature type="transmembrane region" description="Helical" evidence="7">
    <location>
        <begin position="6"/>
        <end position="26"/>
    </location>
</feature>
<keyword evidence="6" id="KW-0408">Iron</keyword>
<dbReference type="AlphaFoldDB" id="A0A830CNC6"/>
<evidence type="ECO:0000256" key="5">
    <source>
        <dbReference type="ARBA" id="ARBA00023002"/>
    </source>
</evidence>
<dbReference type="GO" id="GO:0020037">
    <property type="term" value="F:heme binding"/>
    <property type="evidence" value="ECO:0007669"/>
    <property type="project" value="InterPro"/>
</dbReference>
<comment type="similarity">
    <text evidence="2">Belongs to the cytochrome P450 family.</text>
</comment>
<dbReference type="Proteomes" id="UP000653305">
    <property type="component" value="Unassembled WGS sequence"/>
</dbReference>
<dbReference type="GO" id="GO:0016705">
    <property type="term" value="F:oxidoreductase activity, acting on paired donors, with incorporation or reduction of molecular oxygen"/>
    <property type="evidence" value="ECO:0007669"/>
    <property type="project" value="InterPro"/>
</dbReference>
<evidence type="ECO:0000256" key="3">
    <source>
        <dbReference type="ARBA" id="ARBA00022617"/>
    </source>
</evidence>
<keyword evidence="9" id="KW-1185">Reference proteome</keyword>
<dbReference type="GO" id="GO:0005506">
    <property type="term" value="F:iron ion binding"/>
    <property type="evidence" value="ECO:0007669"/>
    <property type="project" value="InterPro"/>
</dbReference>